<evidence type="ECO:0000313" key="3">
    <source>
        <dbReference type="Proteomes" id="UP000054498"/>
    </source>
</evidence>
<accession>A0A0D2KL38</accession>
<dbReference type="PANTHER" id="PTHR42905">
    <property type="entry name" value="PHOSPHOENOLPYRUVATE CARBOXYLASE"/>
    <property type="match status" value="1"/>
</dbReference>
<feature type="compositionally biased region" description="Low complexity" evidence="1">
    <location>
        <begin position="197"/>
        <end position="212"/>
    </location>
</feature>
<evidence type="ECO:0000313" key="2">
    <source>
        <dbReference type="EMBL" id="KIY96483.1"/>
    </source>
</evidence>
<keyword evidence="3" id="KW-1185">Reference proteome</keyword>
<dbReference type="OrthoDB" id="1923844at2759"/>
<dbReference type="STRING" id="145388.A0A0D2KL38"/>
<evidence type="ECO:0000256" key="1">
    <source>
        <dbReference type="SAM" id="MobiDB-lite"/>
    </source>
</evidence>
<dbReference type="GO" id="GO:0003824">
    <property type="term" value="F:catalytic activity"/>
    <property type="evidence" value="ECO:0007669"/>
    <property type="project" value="InterPro"/>
</dbReference>
<dbReference type="GeneID" id="25728744"/>
<dbReference type="AlphaFoldDB" id="A0A0D2KL38"/>
<dbReference type="SUPFAM" id="SSF51621">
    <property type="entry name" value="Phosphoenolpyruvate/pyruvate domain"/>
    <property type="match status" value="1"/>
</dbReference>
<protein>
    <submittedName>
        <fullName evidence="2">Petal death protein</fullName>
    </submittedName>
</protein>
<dbReference type="PANTHER" id="PTHR42905:SF2">
    <property type="entry name" value="PHOSPHOENOLPYRUVATE CARBOXYLASE FAMILY PROTEIN"/>
    <property type="match status" value="1"/>
</dbReference>
<feature type="region of interest" description="Disordered" evidence="1">
    <location>
        <begin position="155"/>
        <end position="212"/>
    </location>
</feature>
<dbReference type="EMBL" id="KK102982">
    <property type="protein sequence ID" value="KIY96483.1"/>
    <property type="molecule type" value="Genomic_DNA"/>
</dbReference>
<name>A0A0D2KL38_9CHLO</name>
<organism evidence="2 3">
    <name type="scientific">Monoraphidium neglectum</name>
    <dbReference type="NCBI Taxonomy" id="145388"/>
    <lineage>
        <taxon>Eukaryota</taxon>
        <taxon>Viridiplantae</taxon>
        <taxon>Chlorophyta</taxon>
        <taxon>core chlorophytes</taxon>
        <taxon>Chlorophyceae</taxon>
        <taxon>CS clade</taxon>
        <taxon>Sphaeropleales</taxon>
        <taxon>Selenastraceae</taxon>
        <taxon>Monoraphidium</taxon>
    </lineage>
</organism>
<dbReference type="InterPro" id="IPR040442">
    <property type="entry name" value="Pyrv_kinase-like_dom_sf"/>
</dbReference>
<feature type="compositionally biased region" description="Low complexity" evidence="1">
    <location>
        <begin position="170"/>
        <end position="186"/>
    </location>
</feature>
<proteinExistence type="predicted"/>
<dbReference type="Proteomes" id="UP000054498">
    <property type="component" value="Unassembled WGS sequence"/>
</dbReference>
<dbReference type="InterPro" id="IPR015813">
    <property type="entry name" value="Pyrv/PenolPyrv_kinase-like_dom"/>
</dbReference>
<dbReference type="RefSeq" id="XP_013895503.1">
    <property type="nucleotide sequence ID" value="XM_014040049.1"/>
</dbReference>
<sequence length="337" mass="34791">MPTHLRANEGADILIVARTDARQAESLGEALWRAQAFAEAGADVLFIDALASADEMRAFCGLGGAAAGVPKMANMLEGGGKTPIMAPEELQAMGFALVAYPLSLLGVSIRAMQDALRGLKGGRIPGPREMGTFVDIQMAVGFPQYFDEERRYAISNATPGASPPPPPPTAAAFDAPGTAAGAAQPQPQAPPAGGYGASSFAQSGSAGTGATAAAPEVVEGVVLEPSSTQRSQGGGSTGSSLVSDKPFSTADDGDWAALKRSRFFRVRICDAKTKLSKLETRIPANFIGSLATMVPQIAGVNLDEMLRAAVGGKLDLSEPLVNYETGTGDLVQIWLEQ</sequence>
<reference evidence="2 3" key="1">
    <citation type="journal article" date="2013" name="BMC Genomics">
        <title>Reconstruction of the lipid metabolism for the microalga Monoraphidium neglectum from its genome sequence reveals characteristics suitable for biofuel production.</title>
        <authorList>
            <person name="Bogen C."/>
            <person name="Al-Dilaimi A."/>
            <person name="Albersmeier A."/>
            <person name="Wichmann J."/>
            <person name="Grundmann M."/>
            <person name="Rupp O."/>
            <person name="Lauersen K.J."/>
            <person name="Blifernez-Klassen O."/>
            <person name="Kalinowski J."/>
            <person name="Goesmann A."/>
            <person name="Mussgnug J.H."/>
            <person name="Kruse O."/>
        </authorList>
    </citation>
    <scope>NUCLEOTIDE SEQUENCE [LARGE SCALE GENOMIC DNA]</scope>
    <source>
        <strain evidence="2 3">SAG 48.87</strain>
    </source>
</reference>
<gene>
    <name evidence="2" type="ORF">MNEG_11478</name>
</gene>
<feature type="region of interest" description="Disordered" evidence="1">
    <location>
        <begin position="225"/>
        <end position="247"/>
    </location>
</feature>
<dbReference type="Gene3D" id="3.20.20.60">
    <property type="entry name" value="Phosphoenolpyruvate-binding domains"/>
    <property type="match status" value="1"/>
</dbReference>
<dbReference type="Pfam" id="PF13714">
    <property type="entry name" value="PEP_mutase"/>
    <property type="match status" value="1"/>
</dbReference>
<dbReference type="KEGG" id="mng:MNEG_11478"/>